<keyword evidence="4" id="KW-0520">NAD</keyword>
<dbReference type="SUPFAM" id="SSF50129">
    <property type="entry name" value="GroES-like"/>
    <property type="match status" value="1"/>
</dbReference>
<comment type="caution">
    <text evidence="6">The sequence shown here is derived from an EMBL/GenBank/DDBJ whole genome shotgun (WGS) entry which is preliminary data.</text>
</comment>
<feature type="domain" description="Alcohol dehydrogenase-like C-terminal" evidence="5">
    <location>
        <begin position="5"/>
        <end position="102"/>
    </location>
</feature>
<evidence type="ECO:0000256" key="3">
    <source>
        <dbReference type="ARBA" id="ARBA00022833"/>
    </source>
</evidence>
<dbReference type="InterPro" id="IPR013149">
    <property type="entry name" value="ADH-like_C"/>
</dbReference>
<dbReference type="Gene3D" id="3.40.50.720">
    <property type="entry name" value="NAD(P)-binding Rossmann-like Domain"/>
    <property type="match status" value="1"/>
</dbReference>
<dbReference type="Gene3D" id="3.90.180.10">
    <property type="entry name" value="Medium-chain alcohol dehydrogenases, catalytic domain"/>
    <property type="match status" value="1"/>
</dbReference>
<keyword evidence="7" id="KW-1185">Reference proteome</keyword>
<dbReference type="Pfam" id="PF00107">
    <property type="entry name" value="ADH_zinc_N"/>
    <property type="match status" value="1"/>
</dbReference>
<sequence>WDIQGATDCINPSEQDAPIQQVIVDMTDGGVDYSFEATGNVDVMRAALEAAAKGWGESIIMGVAAAGKEISTRPFQLITGRSWKGTAFGGYKSRTQVPELVERYLRGEVKLDEYITHQKPFAEINEAFELLHEGKCLRCVLTFDD</sequence>
<dbReference type="AlphaFoldDB" id="A0AAE0F979"/>
<dbReference type="InterPro" id="IPR011032">
    <property type="entry name" value="GroES-like_sf"/>
</dbReference>
<reference evidence="6 7" key="1">
    <citation type="journal article" date="2015" name="Genome Biol. Evol.">
        <title>Comparative Genomics of a Bacterivorous Green Alga Reveals Evolutionary Causalities and Consequences of Phago-Mixotrophic Mode of Nutrition.</title>
        <authorList>
            <person name="Burns J.A."/>
            <person name="Paasch A."/>
            <person name="Narechania A."/>
            <person name="Kim E."/>
        </authorList>
    </citation>
    <scope>NUCLEOTIDE SEQUENCE [LARGE SCALE GENOMIC DNA]</scope>
    <source>
        <strain evidence="6 7">PLY_AMNH</strain>
    </source>
</reference>
<dbReference type="GO" id="GO:0051903">
    <property type="term" value="F:S-(hydroxymethyl)glutathione dehydrogenase [NAD(P)+] activity"/>
    <property type="evidence" value="ECO:0007669"/>
    <property type="project" value="TreeGrafter"/>
</dbReference>
<protein>
    <recommendedName>
        <fullName evidence="5">Alcohol dehydrogenase-like C-terminal domain-containing protein</fullName>
    </recommendedName>
</protein>
<evidence type="ECO:0000313" key="6">
    <source>
        <dbReference type="EMBL" id="KAK3255414.1"/>
    </source>
</evidence>
<comment type="cofactor">
    <cofactor evidence="1">
        <name>Zn(2+)</name>
        <dbReference type="ChEBI" id="CHEBI:29105"/>
    </cofactor>
</comment>
<keyword evidence="3" id="KW-0862">Zinc</keyword>
<evidence type="ECO:0000259" key="5">
    <source>
        <dbReference type="Pfam" id="PF00107"/>
    </source>
</evidence>
<dbReference type="FunFam" id="3.40.50.720:FF:000003">
    <property type="entry name" value="S-(hydroxymethyl)glutathione dehydrogenase"/>
    <property type="match status" value="1"/>
</dbReference>
<dbReference type="InterPro" id="IPR036291">
    <property type="entry name" value="NAD(P)-bd_dom_sf"/>
</dbReference>
<dbReference type="Proteomes" id="UP001190700">
    <property type="component" value="Unassembled WGS sequence"/>
</dbReference>
<proteinExistence type="predicted"/>
<dbReference type="PANTHER" id="PTHR43880">
    <property type="entry name" value="ALCOHOL DEHYDROGENASE"/>
    <property type="match status" value="1"/>
</dbReference>
<dbReference type="PANTHER" id="PTHR43880:SF12">
    <property type="entry name" value="ALCOHOL DEHYDROGENASE CLASS-3"/>
    <property type="match status" value="1"/>
</dbReference>
<name>A0AAE0F979_9CHLO</name>
<organism evidence="6 7">
    <name type="scientific">Cymbomonas tetramitiformis</name>
    <dbReference type="NCBI Taxonomy" id="36881"/>
    <lineage>
        <taxon>Eukaryota</taxon>
        <taxon>Viridiplantae</taxon>
        <taxon>Chlorophyta</taxon>
        <taxon>Pyramimonadophyceae</taxon>
        <taxon>Pyramimonadales</taxon>
        <taxon>Pyramimonadaceae</taxon>
        <taxon>Cymbomonas</taxon>
    </lineage>
</organism>
<evidence type="ECO:0000256" key="1">
    <source>
        <dbReference type="ARBA" id="ARBA00001947"/>
    </source>
</evidence>
<dbReference type="GO" id="GO:0008270">
    <property type="term" value="F:zinc ion binding"/>
    <property type="evidence" value="ECO:0007669"/>
    <property type="project" value="TreeGrafter"/>
</dbReference>
<dbReference type="GO" id="GO:0005829">
    <property type="term" value="C:cytosol"/>
    <property type="evidence" value="ECO:0007669"/>
    <property type="project" value="TreeGrafter"/>
</dbReference>
<evidence type="ECO:0000256" key="4">
    <source>
        <dbReference type="ARBA" id="ARBA00023027"/>
    </source>
</evidence>
<evidence type="ECO:0000313" key="7">
    <source>
        <dbReference type="Proteomes" id="UP001190700"/>
    </source>
</evidence>
<dbReference type="EMBL" id="LGRX02022643">
    <property type="protein sequence ID" value="KAK3255414.1"/>
    <property type="molecule type" value="Genomic_DNA"/>
</dbReference>
<keyword evidence="2" id="KW-0479">Metal-binding</keyword>
<dbReference type="GO" id="GO:0046294">
    <property type="term" value="P:formaldehyde catabolic process"/>
    <property type="evidence" value="ECO:0007669"/>
    <property type="project" value="TreeGrafter"/>
</dbReference>
<evidence type="ECO:0000256" key="2">
    <source>
        <dbReference type="ARBA" id="ARBA00022723"/>
    </source>
</evidence>
<feature type="non-terminal residue" evidence="6">
    <location>
        <position position="1"/>
    </location>
</feature>
<dbReference type="SUPFAM" id="SSF51735">
    <property type="entry name" value="NAD(P)-binding Rossmann-fold domains"/>
    <property type="match status" value="1"/>
</dbReference>
<gene>
    <name evidence="6" type="ORF">CYMTET_35401</name>
</gene>
<accession>A0AAE0F979</accession>